<comment type="cofactor">
    <cofactor evidence="14">
        <name>Zn(2+)</name>
        <dbReference type="ChEBI" id="CHEBI:29105"/>
    </cofactor>
    <text evidence="14">Binds 1 zinc ion per subunit.</text>
</comment>
<dbReference type="InterPro" id="IPR046342">
    <property type="entry name" value="CBS_dom_sf"/>
</dbReference>
<evidence type="ECO:0000256" key="10">
    <source>
        <dbReference type="ARBA" id="ARBA00022989"/>
    </source>
</evidence>
<evidence type="ECO:0000256" key="1">
    <source>
        <dbReference type="ARBA" id="ARBA00004651"/>
    </source>
</evidence>
<keyword evidence="12" id="KW-0129">CBS domain</keyword>
<comment type="subcellular location">
    <subcellularLocation>
        <location evidence="1 14">Cell membrane</location>
        <topology evidence="1 14">Multi-pass membrane protein</topology>
    </subcellularLocation>
</comment>
<evidence type="ECO:0000256" key="13">
    <source>
        <dbReference type="ARBA" id="ARBA00023136"/>
    </source>
</evidence>
<dbReference type="PIRSF" id="PIRSF006404">
    <property type="entry name" value="UCP006404_Pept_M50_CBS"/>
    <property type="match status" value="1"/>
</dbReference>
<feature type="transmembrane region" description="Helical" evidence="14">
    <location>
        <begin position="57"/>
        <end position="78"/>
    </location>
</feature>
<keyword evidence="8 14" id="KW-0378">Hydrolase</keyword>
<dbReference type="InterPro" id="IPR008915">
    <property type="entry name" value="Peptidase_M50"/>
</dbReference>
<feature type="transmembrane region" description="Helical" evidence="14">
    <location>
        <begin position="118"/>
        <end position="141"/>
    </location>
</feature>
<evidence type="ECO:0000313" key="16">
    <source>
        <dbReference type="EMBL" id="MFC5053017.1"/>
    </source>
</evidence>
<keyword evidence="3 14" id="KW-1003">Cell membrane</keyword>
<keyword evidence="10 14" id="KW-1133">Transmembrane helix</keyword>
<dbReference type="PANTHER" id="PTHR39188">
    <property type="entry name" value="MEMBRANE-ASSOCIATED ZINC METALLOPROTEASE M50B"/>
    <property type="match status" value="1"/>
</dbReference>
<feature type="domain" description="Peptidase M50" evidence="15">
    <location>
        <begin position="67"/>
        <end position="142"/>
    </location>
</feature>
<feature type="transmembrane region" description="Helical" evidence="14">
    <location>
        <begin position="20"/>
        <end position="45"/>
    </location>
</feature>
<keyword evidence="11 14" id="KW-0482">Metalloprotease</keyword>
<feature type="transmembrane region" description="Helical" evidence="14">
    <location>
        <begin position="147"/>
        <end position="168"/>
    </location>
</feature>
<evidence type="ECO:0000256" key="12">
    <source>
        <dbReference type="ARBA" id="ARBA00023122"/>
    </source>
</evidence>
<sequence>MATTGSWRRQVGRDGGLPLFRAAGIPVLLAPSWWLGSAAIVVLYAPMVSRLVPGADGTTGVLLAATFAVFLGLSVLAHELGHSLVALRLGLPVRRLRLFLLGGVSEVMRTPTRPGHEGAIAVAGPLVSIFLAGVFALAAVAMPAPDAIWLLVAQTAFANAAVAVFNLLPGLPLDGGRILRAGVWAVTGRRATGTKAAVAGGGVVAAMLVVWAIWGVLEGSEDRWVRFGVCLLTAWFVLAGARGELTAEHRRTWPDGLTLSELVRPVLQLPAESPVSGALTASAGRGVVLVRADGVAAGLLDREMARRLASTSPHAPAEQAAVPIRPETVLLENESGDEVVERVHGTAAWEYLVVDLEGRPAGVLRREDLKNVLDGRASGAAARPPGSR</sequence>
<dbReference type="SUPFAM" id="SSF54631">
    <property type="entry name" value="CBS-domain pair"/>
    <property type="match status" value="1"/>
</dbReference>
<accession>A0ABV9XU70</accession>
<dbReference type="Pfam" id="PF02163">
    <property type="entry name" value="Peptidase_M50"/>
    <property type="match status" value="2"/>
</dbReference>
<dbReference type="EMBL" id="JBHSJB010000004">
    <property type="protein sequence ID" value="MFC5053017.1"/>
    <property type="molecule type" value="Genomic_DNA"/>
</dbReference>
<evidence type="ECO:0000256" key="7">
    <source>
        <dbReference type="ARBA" id="ARBA00022737"/>
    </source>
</evidence>
<keyword evidence="4 14" id="KW-0645">Protease</keyword>
<reference evidence="17" key="1">
    <citation type="journal article" date="2019" name="Int. J. Syst. Evol. Microbiol.">
        <title>The Global Catalogue of Microorganisms (GCM) 10K type strain sequencing project: providing services to taxonomists for standard genome sequencing and annotation.</title>
        <authorList>
            <consortium name="The Broad Institute Genomics Platform"/>
            <consortium name="The Broad Institute Genome Sequencing Center for Infectious Disease"/>
            <person name="Wu L."/>
            <person name="Ma J."/>
        </authorList>
    </citation>
    <scope>NUCLEOTIDE SEQUENCE [LARGE SCALE GENOMIC DNA]</scope>
    <source>
        <strain evidence="17">KCTC 12848</strain>
    </source>
</reference>
<keyword evidence="17" id="KW-1185">Reference proteome</keyword>
<evidence type="ECO:0000256" key="9">
    <source>
        <dbReference type="ARBA" id="ARBA00022833"/>
    </source>
</evidence>
<comment type="similarity">
    <text evidence="2 14">Belongs to the peptidase M50B family.</text>
</comment>
<evidence type="ECO:0000256" key="11">
    <source>
        <dbReference type="ARBA" id="ARBA00023049"/>
    </source>
</evidence>
<dbReference type="InterPro" id="IPR016483">
    <property type="entry name" value="UCP006404_Pept_M50_CBS"/>
</dbReference>
<comment type="caution">
    <text evidence="16">The sequence shown here is derived from an EMBL/GenBank/DDBJ whole genome shotgun (WGS) entry which is preliminary data.</text>
</comment>
<evidence type="ECO:0000256" key="2">
    <source>
        <dbReference type="ARBA" id="ARBA00007931"/>
    </source>
</evidence>
<evidence type="ECO:0000256" key="6">
    <source>
        <dbReference type="ARBA" id="ARBA00022723"/>
    </source>
</evidence>
<feature type="domain" description="Peptidase M50" evidence="15">
    <location>
        <begin position="150"/>
        <end position="206"/>
    </location>
</feature>
<dbReference type="GO" id="GO:0008233">
    <property type="term" value="F:peptidase activity"/>
    <property type="evidence" value="ECO:0007669"/>
    <property type="project" value="UniProtKB-KW"/>
</dbReference>
<dbReference type="RefSeq" id="WP_344038048.1">
    <property type="nucleotide sequence ID" value="NZ_BAAAKE010000009.1"/>
</dbReference>
<protein>
    <recommendedName>
        <fullName evidence="14">Zinc metalloprotease</fullName>
    </recommendedName>
</protein>
<evidence type="ECO:0000259" key="15">
    <source>
        <dbReference type="Pfam" id="PF02163"/>
    </source>
</evidence>
<evidence type="ECO:0000256" key="3">
    <source>
        <dbReference type="ARBA" id="ARBA00022475"/>
    </source>
</evidence>
<evidence type="ECO:0000256" key="8">
    <source>
        <dbReference type="ARBA" id="ARBA00022801"/>
    </source>
</evidence>
<keyword evidence="7" id="KW-0677">Repeat</keyword>
<keyword evidence="5 14" id="KW-0812">Transmembrane</keyword>
<evidence type="ECO:0000256" key="4">
    <source>
        <dbReference type="ARBA" id="ARBA00022670"/>
    </source>
</evidence>
<gene>
    <name evidence="16" type="ORF">ACFPFM_04510</name>
</gene>
<keyword evidence="6 14" id="KW-0479">Metal-binding</keyword>
<evidence type="ECO:0000256" key="14">
    <source>
        <dbReference type="PIRNR" id="PIRNR006404"/>
    </source>
</evidence>
<organism evidence="16 17">
    <name type="scientific">Saccharothrix xinjiangensis</name>
    <dbReference type="NCBI Taxonomy" id="204798"/>
    <lineage>
        <taxon>Bacteria</taxon>
        <taxon>Bacillati</taxon>
        <taxon>Actinomycetota</taxon>
        <taxon>Actinomycetes</taxon>
        <taxon>Pseudonocardiales</taxon>
        <taxon>Pseudonocardiaceae</taxon>
        <taxon>Saccharothrix</taxon>
    </lineage>
</organism>
<name>A0ABV9XU70_9PSEU</name>
<evidence type="ECO:0000313" key="17">
    <source>
        <dbReference type="Proteomes" id="UP001595833"/>
    </source>
</evidence>
<dbReference type="Proteomes" id="UP001595833">
    <property type="component" value="Unassembled WGS sequence"/>
</dbReference>
<dbReference type="PANTHER" id="PTHR39188:SF3">
    <property type="entry name" value="STAGE IV SPORULATION PROTEIN FB"/>
    <property type="match status" value="1"/>
</dbReference>
<feature type="transmembrane region" description="Helical" evidence="14">
    <location>
        <begin position="196"/>
        <end position="217"/>
    </location>
</feature>
<feature type="transmembrane region" description="Helical" evidence="14">
    <location>
        <begin position="223"/>
        <end position="241"/>
    </location>
</feature>
<proteinExistence type="inferred from homology"/>
<dbReference type="GO" id="GO:0006508">
    <property type="term" value="P:proteolysis"/>
    <property type="evidence" value="ECO:0007669"/>
    <property type="project" value="UniProtKB-KW"/>
</dbReference>
<evidence type="ECO:0000256" key="5">
    <source>
        <dbReference type="ARBA" id="ARBA00022692"/>
    </source>
</evidence>
<keyword evidence="9 14" id="KW-0862">Zinc</keyword>
<keyword evidence="13 14" id="KW-0472">Membrane</keyword>